<evidence type="ECO:0000259" key="2">
    <source>
        <dbReference type="Pfam" id="PF07635"/>
    </source>
</evidence>
<protein>
    <submittedName>
        <fullName evidence="4">Uncharacterized membrane protein</fullName>
    </submittedName>
</protein>
<sequence length="464" mass="51994">MDVLKQLLGRLHPLLVHLPIGFIILGLLLQWHDRKKREYRFVIGFIFMWGAIAAVLACITGYLQYLGEGYGFDTIKFHLWSGIATAVFCLLMYLRLREPRKITIFKSMPLVYFSIVLLAMISLTGHLGGNITHGEGYLTEPLPNSIKSTLGITAFQEKEIALNEENWQEAQFYTDIIDPILNNKCASCHNRKKAKGELELHSKEGILEGGENGPVIETNNSGDSPLYARLILPKDDEDHMPPKEKTQPTKEEITLVKTWIDLGNPFEGSIGELGLEKNLFLSFFPQKHDYDYPDIEIVAAAQDSVNVIKSEGIHVQNISKVSNFLQVTCINKPSFGDTDFHLLKPISQQIAILDLGGTQVTDAIFKKLATLKNLTILKLDNTAITGANIEQLAQLENLKSINLAATKFEETQLEKFAQFKKLQAVYLFNSGLQKSGIQSLNNGKINIDYGNYELPPIPSDSIIY</sequence>
<dbReference type="PANTHER" id="PTHR35889">
    <property type="entry name" value="CYCLOINULO-OLIGOSACCHARIDE FRUCTANOTRANSFERASE-RELATED"/>
    <property type="match status" value="1"/>
</dbReference>
<evidence type="ECO:0000259" key="3">
    <source>
        <dbReference type="Pfam" id="PF09990"/>
    </source>
</evidence>
<keyword evidence="1" id="KW-0472">Membrane</keyword>
<name>A0A1G9UXK4_9FLAO</name>
<dbReference type="InterPro" id="IPR019251">
    <property type="entry name" value="DUF2231_TM"/>
</dbReference>
<feature type="domain" description="DUF2231" evidence="3">
    <location>
        <begin position="11"/>
        <end position="133"/>
    </location>
</feature>
<dbReference type="OrthoDB" id="1099022at2"/>
<keyword evidence="1" id="KW-0812">Transmembrane</keyword>
<feature type="domain" description="Cytochrome C Planctomycete-type" evidence="2">
    <location>
        <begin position="185"/>
        <end position="244"/>
    </location>
</feature>
<dbReference type="SUPFAM" id="SSF52047">
    <property type="entry name" value="RNI-like"/>
    <property type="match status" value="1"/>
</dbReference>
<dbReference type="InterPro" id="IPR032675">
    <property type="entry name" value="LRR_dom_sf"/>
</dbReference>
<feature type="transmembrane region" description="Helical" evidence="1">
    <location>
        <begin position="77"/>
        <end position="96"/>
    </location>
</feature>
<keyword evidence="1" id="KW-1133">Transmembrane helix</keyword>
<dbReference type="AlphaFoldDB" id="A0A1G9UXK4"/>
<dbReference type="Pfam" id="PF07635">
    <property type="entry name" value="PSCyt1"/>
    <property type="match status" value="1"/>
</dbReference>
<dbReference type="Proteomes" id="UP000199440">
    <property type="component" value="Unassembled WGS sequence"/>
</dbReference>
<organism evidence="4 5">
    <name type="scientific">Kriegella aquimaris</name>
    <dbReference type="NCBI Taxonomy" id="192904"/>
    <lineage>
        <taxon>Bacteria</taxon>
        <taxon>Pseudomonadati</taxon>
        <taxon>Bacteroidota</taxon>
        <taxon>Flavobacteriia</taxon>
        <taxon>Flavobacteriales</taxon>
        <taxon>Flavobacteriaceae</taxon>
        <taxon>Kriegella</taxon>
    </lineage>
</organism>
<proteinExistence type="predicted"/>
<dbReference type="Pfam" id="PF09990">
    <property type="entry name" value="DUF2231"/>
    <property type="match status" value="1"/>
</dbReference>
<dbReference type="InterPro" id="IPR011429">
    <property type="entry name" value="Cyt_c_Planctomycete-type"/>
</dbReference>
<dbReference type="Gene3D" id="3.80.10.10">
    <property type="entry name" value="Ribonuclease Inhibitor"/>
    <property type="match status" value="1"/>
</dbReference>
<accession>A0A1G9UXK4</accession>
<feature type="transmembrane region" description="Helical" evidence="1">
    <location>
        <begin position="41"/>
        <end position="65"/>
    </location>
</feature>
<feature type="transmembrane region" description="Helical" evidence="1">
    <location>
        <begin position="108"/>
        <end position="128"/>
    </location>
</feature>
<dbReference type="STRING" id="192904.SAMN04488514_11219"/>
<dbReference type="EMBL" id="FNGV01000012">
    <property type="protein sequence ID" value="SDM64603.1"/>
    <property type="molecule type" value="Genomic_DNA"/>
</dbReference>
<evidence type="ECO:0000313" key="4">
    <source>
        <dbReference type="EMBL" id="SDM64603.1"/>
    </source>
</evidence>
<keyword evidence="5" id="KW-1185">Reference proteome</keyword>
<evidence type="ECO:0000313" key="5">
    <source>
        <dbReference type="Proteomes" id="UP000199440"/>
    </source>
</evidence>
<reference evidence="4 5" key="1">
    <citation type="submission" date="2016-10" db="EMBL/GenBank/DDBJ databases">
        <authorList>
            <person name="de Groot N.N."/>
        </authorList>
    </citation>
    <scope>NUCLEOTIDE SEQUENCE [LARGE SCALE GENOMIC DNA]</scope>
    <source>
        <strain evidence="4 5">DSM 19886</strain>
    </source>
</reference>
<gene>
    <name evidence="4" type="ORF">SAMN04488514_11219</name>
</gene>
<dbReference type="RefSeq" id="WP_089893257.1">
    <property type="nucleotide sequence ID" value="NZ_FNGV01000012.1"/>
</dbReference>
<evidence type="ECO:0000256" key="1">
    <source>
        <dbReference type="SAM" id="Phobius"/>
    </source>
</evidence>
<dbReference type="PANTHER" id="PTHR35889:SF3">
    <property type="entry name" value="F-BOX DOMAIN-CONTAINING PROTEIN"/>
    <property type="match status" value="1"/>
</dbReference>
<feature type="transmembrane region" description="Helical" evidence="1">
    <location>
        <begin position="12"/>
        <end position="29"/>
    </location>
</feature>